<dbReference type="RefSeq" id="WP_158345963.1">
    <property type="nucleotide sequence ID" value="NZ_CP042426.1"/>
</dbReference>
<dbReference type="InterPro" id="IPR018035">
    <property type="entry name" value="Flagellar_FliH/T3SS_HrpE"/>
</dbReference>
<dbReference type="GO" id="GO:0003774">
    <property type="term" value="F:cytoskeletal motor activity"/>
    <property type="evidence" value="ECO:0007669"/>
    <property type="project" value="InterPro"/>
</dbReference>
<evidence type="ECO:0000256" key="1">
    <source>
        <dbReference type="SAM" id="Coils"/>
    </source>
</evidence>
<evidence type="ECO:0000313" key="4">
    <source>
        <dbReference type="Proteomes" id="UP000326914"/>
    </source>
</evidence>
<dbReference type="EMBL" id="CP042426">
    <property type="protein sequence ID" value="QFQ31925.1"/>
    <property type="molecule type" value="Genomic_DNA"/>
</dbReference>
<keyword evidence="1" id="KW-0175">Coiled coil</keyword>
<organism evidence="3 4">
    <name type="scientific">Buchnera aphidicola</name>
    <name type="common">Aphis gossypii</name>
    <dbReference type="NCBI Taxonomy" id="98785"/>
    <lineage>
        <taxon>Bacteria</taxon>
        <taxon>Pseudomonadati</taxon>
        <taxon>Pseudomonadota</taxon>
        <taxon>Gammaproteobacteria</taxon>
        <taxon>Enterobacterales</taxon>
        <taxon>Erwiniaceae</taxon>
        <taxon>Buchnera</taxon>
    </lineage>
</organism>
<dbReference type="GO" id="GO:0009288">
    <property type="term" value="C:bacterial-type flagellum"/>
    <property type="evidence" value="ECO:0007669"/>
    <property type="project" value="InterPro"/>
</dbReference>
<feature type="domain" description="Flagellar assembly protein FliH/Type III secretion system HrpE" evidence="2">
    <location>
        <begin position="89"/>
        <end position="211"/>
    </location>
</feature>
<accession>A0A5J6ZDC4</accession>
<gene>
    <name evidence="3" type="ORF">FQV32_00595</name>
</gene>
<dbReference type="InterPro" id="IPR000563">
    <property type="entry name" value="Flag_FliH"/>
</dbReference>
<reference evidence="3 4" key="1">
    <citation type="submission" date="2019-07" db="EMBL/GenBank/DDBJ databases">
        <title>Buchnera limit thermal tolerance of host aphids.</title>
        <authorList>
            <person name="Zhang B."/>
            <person name="Moran N."/>
        </authorList>
    </citation>
    <scope>NUCLEOTIDE SEQUENCE [LARGE SCALE GENOMIC DNA]</scope>
    <source>
        <strain evidence="3 4">Ago-UT1</strain>
    </source>
</reference>
<dbReference type="OrthoDB" id="6415116at2"/>
<proteinExistence type="predicted"/>
<protein>
    <recommendedName>
        <fullName evidence="2">Flagellar assembly protein FliH/Type III secretion system HrpE domain-containing protein</fullName>
    </recommendedName>
</protein>
<dbReference type="GO" id="GO:0071973">
    <property type="term" value="P:bacterial-type flagellum-dependent cell motility"/>
    <property type="evidence" value="ECO:0007669"/>
    <property type="project" value="InterPro"/>
</dbReference>
<name>A0A5J6ZDC4_9GAMM</name>
<evidence type="ECO:0000259" key="2">
    <source>
        <dbReference type="Pfam" id="PF02108"/>
    </source>
</evidence>
<feature type="coiled-coil region" evidence="1">
    <location>
        <begin position="42"/>
        <end position="94"/>
    </location>
</feature>
<dbReference type="Pfam" id="PF02108">
    <property type="entry name" value="FliH"/>
    <property type="match status" value="1"/>
</dbReference>
<dbReference type="Proteomes" id="UP000326914">
    <property type="component" value="Chromosome"/>
</dbReference>
<sequence length="222" mass="26358">MSDADLKKTWKKWHPEEIFLNNSEKKYNVFWNTSVLKETDFSTEKKDELDRKFKQLNKLQKQSFNDESCFLNIKKELEEKKRKYVLLNDKLKNLCLSFESEISLFEKTLSSRLLKTILMVSSYIVGENFLINESVLLEKVKKIVKNDNFFLKKPKLVVHPINKKMLEEILKKSVDNKWELVFNNSIDINSFKILSEQSNIDGTIYARWKEVYRVILEEGEGS</sequence>
<dbReference type="AlphaFoldDB" id="A0A5J6ZDC4"/>
<evidence type="ECO:0000313" key="3">
    <source>
        <dbReference type="EMBL" id="QFQ31925.1"/>
    </source>
</evidence>
<dbReference type="PRINTS" id="PR01003">
    <property type="entry name" value="FLGFLIH"/>
</dbReference>